<organism evidence="2">
    <name type="scientific">Desulfatirhabdium butyrativorans</name>
    <dbReference type="NCBI Taxonomy" id="340467"/>
    <lineage>
        <taxon>Bacteria</taxon>
        <taxon>Pseudomonadati</taxon>
        <taxon>Thermodesulfobacteriota</taxon>
        <taxon>Desulfobacteria</taxon>
        <taxon>Desulfobacterales</taxon>
        <taxon>Desulfatirhabdiaceae</taxon>
        <taxon>Desulfatirhabdium</taxon>
    </lineage>
</organism>
<dbReference type="EMBL" id="DSUH01000337">
    <property type="protein sequence ID" value="HGU34086.1"/>
    <property type="molecule type" value="Genomic_DNA"/>
</dbReference>
<sequence length="302" mass="34425">MGNVSICTYPFAEEYPFDAHHADICGFRCHYVDEGDGPVVLMLHGNPTWSFFYRGLVRELSPFYRTVAPDHIGCGLSERPEPGTYPFTLERRIEDMEHFIGTLGLKRPLAIVAHDWGGAIASAIALRHPQWVSSLILMNTAAFFPPKHKGLPLRLRVLRHHPKLARLLILKWNAFVLSALFLAPSKPLSIAAMNGYTAPYRKLRNREAVHRFVMDIPVCPKDPCWPILSWMDARVGELDRLPVLLVWGLRDAVFDQEYLLEWKRRLPHAESVVLPDAGHYLLEDEPEKAAETIGKFLKRCCL</sequence>
<evidence type="ECO:0000259" key="1">
    <source>
        <dbReference type="Pfam" id="PF00561"/>
    </source>
</evidence>
<dbReference type="SUPFAM" id="SSF53474">
    <property type="entry name" value="alpha/beta-Hydrolases"/>
    <property type="match status" value="1"/>
</dbReference>
<dbReference type="PANTHER" id="PTHR43798:SF24">
    <property type="entry name" value="CIS-3-ALKYL-4-ALKYLOXETAN-2-ONE DECARBOXYLASE"/>
    <property type="match status" value="1"/>
</dbReference>
<gene>
    <name evidence="2" type="ORF">ENS29_14765</name>
</gene>
<dbReference type="GO" id="GO:0016020">
    <property type="term" value="C:membrane"/>
    <property type="evidence" value="ECO:0007669"/>
    <property type="project" value="TreeGrafter"/>
</dbReference>
<dbReference type="PRINTS" id="PR00111">
    <property type="entry name" value="ABHYDROLASE"/>
</dbReference>
<dbReference type="Gene3D" id="3.40.50.1820">
    <property type="entry name" value="alpha/beta hydrolase"/>
    <property type="match status" value="1"/>
</dbReference>
<reference evidence="2" key="1">
    <citation type="journal article" date="2020" name="mSystems">
        <title>Genome- and Community-Level Interaction Insights into Carbon Utilization and Element Cycling Functions of Hydrothermarchaeota in Hydrothermal Sediment.</title>
        <authorList>
            <person name="Zhou Z."/>
            <person name="Liu Y."/>
            <person name="Xu W."/>
            <person name="Pan J."/>
            <person name="Luo Z.H."/>
            <person name="Li M."/>
        </authorList>
    </citation>
    <scope>NUCLEOTIDE SEQUENCE [LARGE SCALE GENOMIC DNA]</scope>
    <source>
        <strain evidence="2">SpSt-477</strain>
    </source>
</reference>
<comment type="caution">
    <text evidence="2">The sequence shown here is derived from an EMBL/GenBank/DDBJ whole genome shotgun (WGS) entry which is preliminary data.</text>
</comment>
<dbReference type="InterPro" id="IPR000639">
    <property type="entry name" value="Epox_hydrolase-like"/>
</dbReference>
<accession>A0A7C4RTY2</accession>
<evidence type="ECO:0000313" key="2">
    <source>
        <dbReference type="EMBL" id="HGU34086.1"/>
    </source>
</evidence>
<dbReference type="PANTHER" id="PTHR43798">
    <property type="entry name" value="MONOACYLGLYCEROL LIPASE"/>
    <property type="match status" value="1"/>
</dbReference>
<dbReference type="Pfam" id="PF00561">
    <property type="entry name" value="Abhydrolase_1"/>
    <property type="match status" value="1"/>
</dbReference>
<feature type="domain" description="AB hydrolase-1" evidence="1">
    <location>
        <begin position="38"/>
        <end position="286"/>
    </location>
</feature>
<keyword evidence="2" id="KW-0378">Hydrolase</keyword>
<protein>
    <submittedName>
        <fullName evidence="2">Alpha/beta fold hydrolase</fullName>
    </submittedName>
</protein>
<dbReference type="GO" id="GO:0016787">
    <property type="term" value="F:hydrolase activity"/>
    <property type="evidence" value="ECO:0007669"/>
    <property type="project" value="UniProtKB-KW"/>
</dbReference>
<name>A0A7C4RTY2_9BACT</name>
<dbReference type="InterPro" id="IPR050266">
    <property type="entry name" value="AB_hydrolase_sf"/>
</dbReference>
<dbReference type="PRINTS" id="PR00412">
    <property type="entry name" value="EPOXHYDRLASE"/>
</dbReference>
<dbReference type="InterPro" id="IPR029058">
    <property type="entry name" value="AB_hydrolase_fold"/>
</dbReference>
<dbReference type="AlphaFoldDB" id="A0A7C4RTY2"/>
<dbReference type="InterPro" id="IPR000073">
    <property type="entry name" value="AB_hydrolase_1"/>
</dbReference>
<proteinExistence type="predicted"/>